<proteinExistence type="predicted"/>
<dbReference type="Pfam" id="PF20237">
    <property type="entry name" value="DUF6594"/>
    <property type="match status" value="1"/>
</dbReference>
<feature type="transmembrane region" description="Helical" evidence="2">
    <location>
        <begin position="257"/>
        <end position="277"/>
    </location>
</feature>
<reference evidence="4" key="1">
    <citation type="submission" date="2020-01" db="EMBL/GenBank/DDBJ databases">
        <title>Identification and distribution of gene clusters putatively required for synthesis of sphingolipid metabolism inhibitors in phylogenetically diverse species of the filamentous fungus Fusarium.</title>
        <authorList>
            <person name="Kim H.-S."/>
            <person name="Busman M."/>
            <person name="Brown D.W."/>
            <person name="Divon H."/>
            <person name="Uhlig S."/>
            <person name="Proctor R.H."/>
        </authorList>
    </citation>
    <scope>NUCLEOTIDE SEQUENCE</scope>
    <source>
        <strain evidence="4">NRRL 53441</strain>
    </source>
</reference>
<evidence type="ECO:0000313" key="5">
    <source>
        <dbReference type="Proteomes" id="UP000605986"/>
    </source>
</evidence>
<evidence type="ECO:0000259" key="3">
    <source>
        <dbReference type="Pfam" id="PF20237"/>
    </source>
</evidence>
<feature type="transmembrane region" description="Helical" evidence="2">
    <location>
        <begin position="309"/>
        <end position="327"/>
    </location>
</feature>
<keyword evidence="2" id="KW-0472">Membrane</keyword>
<evidence type="ECO:0000313" key="4">
    <source>
        <dbReference type="EMBL" id="KAF4437647.1"/>
    </source>
</evidence>
<accession>A0A8H4JRI9</accession>
<evidence type="ECO:0000256" key="1">
    <source>
        <dbReference type="SAM" id="MobiDB-lite"/>
    </source>
</evidence>
<organism evidence="4 5">
    <name type="scientific">Fusarium austroafricanum</name>
    <dbReference type="NCBI Taxonomy" id="2364996"/>
    <lineage>
        <taxon>Eukaryota</taxon>
        <taxon>Fungi</taxon>
        <taxon>Dikarya</taxon>
        <taxon>Ascomycota</taxon>
        <taxon>Pezizomycotina</taxon>
        <taxon>Sordariomycetes</taxon>
        <taxon>Hypocreomycetidae</taxon>
        <taxon>Hypocreales</taxon>
        <taxon>Nectriaceae</taxon>
        <taxon>Fusarium</taxon>
        <taxon>Fusarium concolor species complex</taxon>
    </lineage>
</organism>
<dbReference type="Proteomes" id="UP000605986">
    <property type="component" value="Unassembled WGS sequence"/>
</dbReference>
<sequence length="329" mass="36903">MDPSNLSPSTERNSSAANELHDDPQTMSGVTGYPKLAKLMGEFPETAIFRRFRQLNMLHLLRLQAELHGMEDELLEVIEGDQKSDVPHRKDYSRSFFLLQRFAGQGKDADDSEQYELLLGIGNKLQEYNTALANANAVAGLSSPEKRPLKFLQRWIRLLGQDEPVSQGTQSSNFPFGTESTIWNFEAQDEYVSLDTRASNDRISALVRGKLLDIYHFFTEVLRKLQRRFRKTDLSTAAPKPSIREYNDGRLQIVSDGITAALASLFPTTMILILYFVKRMLVRIGLVIIFTTLFSVVMSFYPGAKKGEVFAAVAAFAAVEVVFIGSTSS</sequence>
<dbReference type="PANTHER" id="PTHR34502:SF5">
    <property type="entry name" value="DUF6594 DOMAIN-CONTAINING PROTEIN"/>
    <property type="match status" value="1"/>
</dbReference>
<feature type="transmembrane region" description="Helical" evidence="2">
    <location>
        <begin position="284"/>
        <end position="303"/>
    </location>
</feature>
<dbReference type="EMBL" id="JAADJG010000752">
    <property type="protein sequence ID" value="KAF4437647.1"/>
    <property type="molecule type" value="Genomic_DNA"/>
</dbReference>
<protein>
    <recommendedName>
        <fullName evidence="3">DUF6594 domain-containing protein</fullName>
    </recommendedName>
</protein>
<gene>
    <name evidence="4" type="ORF">F53441_12982</name>
</gene>
<dbReference type="AlphaFoldDB" id="A0A8H4JRI9"/>
<name>A0A8H4JRI9_9HYPO</name>
<comment type="caution">
    <text evidence="4">The sequence shown here is derived from an EMBL/GenBank/DDBJ whole genome shotgun (WGS) entry which is preliminary data.</text>
</comment>
<keyword evidence="2" id="KW-0812">Transmembrane</keyword>
<dbReference type="OrthoDB" id="5342093at2759"/>
<evidence type="ECO:0000256" key="2">
    <source>
        <dbReference type="SAM" id="Phobius"/>
    </source>
</evidence>
<feature type="region of interest" description="Disordered" evidence="1">
    <location>
        <begin position="1"/>
        <end position="29"/>
    </location>
</feature>
<keyword evidence="2" id="KW-1133">Transmembrane helix</keyword>
<dbReference type="InterPro" id="IPR046529">
    <property type="entry name" value="DUF6594"/>
</dbReference>
<dbReference type="PANTHER" id="PTHR34502">
    <property type="entry name" value="DUF6594 DOMAIN-CONTAINING PROTEIN-RELATED"/>
    <property type="match status" value="1"/>
</dbReference>
<keyword evidence="5" id="KW-1185">Reference proteome</keyword>
<feature type="domain" description="DUF6594" evidence="3">
    <location>
        <begin position="33"/>
        <end position="321"/>
    </location>
</feature>
<feature type="compositionally biased region" description="Polar residues" evidence="1">
    <location>
        <begin position="1"/>
        <end position="17"/>
    </location>
</feature>